<keyword evidence="3" id="KW-1185">Reference proteome</keyword>
<feature type="compositionally biased region" description="Basic and acidic residues" evidence="1">
    <location>
        <begin position="112"/>
        <end position="122"/>
    </location>
</feature>
<protein>
    <submittedName>
        <fullName evidence="2">Uncharacterized protein</fullName>
    </submittedName>
</protein>
<dbReference type="RefSeq" id="WP_283237603.1">
    <property type="nucleotide sequence ID" value="NZ_JASGBP010000001.1"/>
</dbReference>
<dbReference type="Proteomes" id="UP001230035">
    <property type="component" value="Unassembled WGS sequence"/>
</dbReference>
<comment type="caution">
    <text evidence="2">The sequence shown here is derived from an EMBL/GenBank/DDBJ whole genome shotgun (WGS) entry which is preliminary data.</text>
</comment>
<proteinExistence type="predicted"/>
<feature type="compositionally biased region" description="Acidic residues" evidence="1">
    <location>
        <begin position="87"/>
        <end position="111"/>
    </location>
</feature>
<evidence type="ECO:0000313" key="2">
    <source>
        <dbReference type="EMBL" id="MDI9255912.1"/>
    </source>
</evidence>
<evidence type="ECO:0000256" key="1">
    <source>
        <dbReference type="SAM" id="MobiDB-lite"/>
    </source>
</evidence>
<reference evidence="2 3" key="1">
    <citation type="submission" date="2023-05" db="EMBL/GenBank/DDBJ databases">
        <title>Flavobacterium sedimenti sp. nov., isolated from the sediment.</title>
        <authorList>
            <person name="Wu N."/>
        </authorList>
    </citation>
    <scope>NUCLEOTIDE SEQUENCE [LARGE SCALE GENOMIC DNA]</scope>
    <source>
        <strain evidence="2 3">YZ-48</strain>
    </source>
</reference>
<organism evidence="2 3">
    <name type="scientific">Flavobacterium sedimenticola</name>
    <dbReference type="NCBI Taxonomy" id="3043286"/>
    <lineage>
        <taxon>Bacteria</taxon>
        <taxon>Pseudomonadati</taxon>
        <taxon>Bacteroidota</taxon>
        <taxon>Flavobacteriia</taxon>
        <taxon>Flavobacteriales</taxon>
        <taxon>Flavobacteriaceae</taxon>
        <taxon>Flavobacterium</taxon>
    </lineage>
</organism>
<accession>A0ABT6XLF0</accession>
<gene>
    <name evidence="2" type="ORF">QHT84_00645</name>
</gene>
<evidence type="ECO:0000313" key="3">
    <source>
        <dbReference type="Proteomes" id="UP001230035"/>
    </source>
</evidence>
<feature type="compositionally biased region" description="Low complexity" evidence="1">
    <location>
        <begin position="68"/>
        <end position="86"/>
    </location>
</feature>
<feature type="region of interest" description="Disordered" evidence="1">
    <location>
        <begin position="67"/>
        <end position="122"/>
    </location>
</feature>
<dbReference type="EMBL" id="JASGBP010000001">
    <property type="protein sequence ID" value="MDI9255912.1"/>
    <property type="molecule type" value="Genomic_DNA"/>
</dbReference>
<sequence length="292" mass="33429">MKKRLEAELISIAHRILKLKNKSEVDQLYKETQKLYETLTVLKFYQENYEWVKEEVEAQDLEAKLTTSIESEPEPAVESVVPAPEATVEETEAEEEPVVTAETETEEEIIETLDRPENPTEEARIEIKNDPEEIAEQPVITPIFELTPEEEDETIAEIEPAEVASEVKPETKQVALDELLGADYVDPVFVKPNEVSSFTTETKEESKPATALHTGFTKTLEIGLNDRIAFVNNLFGESNEDFNRVISQLNTFNTLEEAKTFLNEMVIPDYDYWVGKEDYIERFMAILEKKFA</sequence>
<name>A0ABT6XLF0_9FLAO</name>